<keyword evidence="8" id="KW-1185">Reference proteome</keyword>
<dbReference type="OrthoDB" id="9762833at2"/>
<proteinExistence type="predicted"/>
<keyword evidence="5 6" id="KW-0472">Membrane</keyword>
<keyword evidence="3 6" id="KW-0812">Transmembrane</keyword>
<evidence type="ECO:0000313" key="7">
    <source>
        <dbReference type="EMBL" id="SDW93871.1"/>
    </source>
</evidence>
<feature type="transmembrane region" description="Helical" evidence="6">
    <location>
        <begin position="379"/>
        <end position="398"/>
    </location>
</feature>
<dbReference type="RefSeq" id="WP_091616440.1">
    <property type="nucleotide sequence ID" value="NZ_FNNC01000007.1"/>
</dbReference>
<feature type="transmembrane region" description="Helical" evidence="6">
    <location>
        <begin position="12"/>
        <end position="31"/>
    </location>
</feature>
<reference evidence="7 8" key="1">
    <citation type="submission" date="2016-10" db="EMBL/GenBank/DDBJ databases">
        <authorList>
            <person name="de Groot N.N."/>
        </authorList>
    </citation>
    <scope>NUCLEOTIDE SEQUENCE [LARGE SCALE GENOMIC DNA]</scope>
    <source>
        <strain evidence="7 8">DSM 23126</strain>
    </source>
</reference>
<feature type="transmembrane region" description="Helical" evidence="6">
    <location>
        <begin position="249"/>
        <end position="276"/>
    </location>
</feature>
<evidence type="ECO:0000256" key="6">
    <source>
        <dbReference type="SAM" id="Phobius"/>
    </source>
</evidence>
<dbReference type="PANTHER" id="PTHR42948">
    <property type="entry name" value="TRANSPORTER"/>
    <property type="match status" value="1"/>
</dbReference>
<dbReference type="NCBIfam" id="NF037979">
    <property type="entry name" value="Na_transp"/>
    <property type="match status" value="1"/>
</dbReference>
<accession>A0A1H2XLU8</accession>
<dbReference type="InterPro" id="IPR000175">
    <property type="entry name" value="Na/ntran_symport"/>
</dbReference>
<gene>
    <name evidence="7" type="ORF">SAMN05421781_2818</name>
</gene>
<feature type="transmembrane region" description="Helical" evidence="6">
    <location>
        <begin position="419"/>
        <end position="444"/>
    </location>
</feature>
<dbReference type="InterPro" id="IPR047218">
    <property type="entry name" value="YocR/YhdH-like"/>
</dbReference>
<dbReference type="PROSITE" id="PS50267">
    <property type="entry name" value="NA_NEUROTRAN_SYMP_3"/>
    <property type="match status" value="1"/>
</dbReference>
<keyword evidence="4 6" id="KW-1133">Transmembrane helix</keyword>
<dbReference type="CDD" id="cd10336">
    <property type="entry name" value="SLC6sbd_Tyt1-Like"/>
    <property type="match status" value="1"/>
</dbReference>
<evidence type="ECO:0000256" key="1">
    <source>
        <dbReference type="ARBA" id="ARBA00004141"/>
    </source>
</evidence>
<evidence type="ECO:0000313" key="8">
    <source>
        <dbReference type="Proteomes" id="UP000199488"/>
    </source>
</evidence>
<evidence type="ECO:0000256" key="5">
    <source>
        <dbReference type="ARBA" id="ARBA00023136"/>
    </source>
</evidence>
<dbReference type="SUPFAM" id="SSF161070">
    <property type="entry name" value="SNF-like"/>
    <property type="match status" value="1"/>
</dbReference>
<organism evidence="7 8">
    <name type="scientific">Marinococcus luteus</name>
    <dbReference type="NCBI Taxonomy" id="1122204"/>
    <lineage>
        <taxon>Bacteria</taxon>
        <taxon>Bacillati</taxon>
        <taxon>Bacillota</taxon>
        <taxon>Bacilli</taxon>
        <taxon>Bacillales</taxon>
        <taxon>Bacillaceae</taxon>
        <taxon>Marinococcus</taxon>
    </lineage>
</organism>
<evidence type="ECO:0000256" key="3">
    <source>
        <dbReference type="ARBA" id="ARBA00022692"/>
    </source>
</evidence>
<feature type="transmembrane region" description="Helical" evidence="6">
    <location>
        <begin position="170"/>
        <end position="189"/>
    </location>
</feature>
<dbReference type="EMBL" id="FNNC01000007">
    <property type="protein sequence ID" value="SDW93871.1"/>
    <property type="molecule type" value="Genomic_DNA"/>
</dbReference>
<dbReference type="PANTHER" id="PTHR42948:SF1">
    <property type="entry name" value="TRANSPORTER"/>
    <property type="match status" value="1"/>
</dbReference>
<evidence type="ECO:0000256" key="2">
    <source>
        <dbReference type="ARBA" id="ARBA00022448"/>
    </source>
</evidence>
<dbReference type="InterPro" id="IPR037272">
    <property type="entry name" value="SNS_sf"/>
</dbReference>
<feature type="transmembrane region" description="Helical" evidence="6">
    <location>
        <begin position="43"/>
        <end position="65"/>
    </location>
</feature>
<evidence type="ECO:0000256" key="4">
    <source>
        <dbReference type="ARBA" id="ARBA00022989"/>
    </source>
</evidence>
<dbReference type="AlphaFoldDB" id="A0A1H2XLU8"/>
<feature type="transmembrane region" description="Helical" evidence="6">
    <location>
        <begin position="209"/>
        <end position="228"/>
    </location>
</feature>
<keyword evidence="2" id="KW-0813">Transport</keyword>
<feature type="transmembrane region" description="Helical" evidence="6">
    <location>
        <begin position="136"/>
        <end position="158"/>
    </location>
</feature>
<dbReference type="GO" id="GO:0016020">
    <property type="term" value="C:membrane"/>
    <property type="evidence" value="ECO:0007669"/>
    <property type="project" value="UniProtKB-SubCell"/>
</dbReference>
<dbReference type="PRINTS" id="PR00176">
    <property type="entry name" value="NANEUSMPORT"/>
</dbReference>
<feature type="transmembrane region" description="Helical" evidence="6">
    <location>
        <begin position="340"/>
        <end position="359"/>
    </location>
</feature>
<comment type="subcellular location">
    <subcellularLocation>
        <location evidence="1">Membrane</location>
        <topology evidence="1">Multi-pass membrane protein</topology>
    </subcellularLocation>
</comment>
<dbReference type="Proteomes" id="UP000199488">
    <property type="component" value="Unassembled WGS sequence"/>
</dbReference>
<feature type="transmembrane region" description="Helical" evidence="6">
    <location>
        <begin position="296"/>
        <end position="319"/>
    </location>
</feature>
<feature type="transmembrane region" description="Helical" evidence="6">
    <location>
        <begin position="86"/>
        <end position="116"/>
    </location>
</feature>
<protein>
    <submittedName>
        <fullName evidence="7">Neurotransmitter:Na+ symporter, NSS family</fullName>
    </submittedName>
</protein>
<dbReference type="Gene3D" id="1.20.1740.10">
    <property type="entry name" value="Amino acid/polyamine transporter I"/>
    <property type="match status" value="1"/>
</dbReference>
<sequence>MSQPREQWGTRLGFVLAAAGSAIGLGAVWRLPYVAGTSGGGAFFLIFVAFTLILGTALLIAEFVVGRRTQKPPVPAYKTIAPNTPWFFNGIIGMICAILILSFYSVVGGWIIIYFVRSLGGLASEGTDYGALFGSIISNPWEVGIAHLAFMLITILVVQGGVRKGIERTTNWMMPTLFILFIVIVIRSLTLEGAGEGIAFFLQPDFSAVTGTTILFALGQAFFSLSLGNSVMATYSSYLPKEKSLINSAFSIVVLTIIISLLSGLAIFPGVFAFDIPPDAGPNLIFIVLPAVFEQLALGSLFFTLFMLLLVFATLTSAFSLLEIIVSSVSYKRPDSRGRTAWVVGILIFILGIPSNLSYGLLSDWLIFGNTFFDSIDILTSNFLLPLGALIVSLFLPLKIKKADLRDEVMRGSAMGNGVFLMWFTVIRYIAPVAIIIVFINSLIGLFTGS</sequence>
<name>A0A1H2XLU8_9BACI</name>
<dbReference type="Pfam" id="PF00209">
    <property type="entry name" value="SNF"/>
    <property type="match status" value="2"/>
</dbReference>